<dbReference type="InterPro" id="IPR050678">
    <property type="entry name" value="DNA_Partitioning_ATPase"/>
</dbReference>
<proteinExistence type="predicted"/>
<dbReference type="AlphaFoldDB" id="A0A7M2J0A1"/>
<dbReference type="EMBL" id="CP063233">
    <property type="protein sequence ID" value="QOU02413.1"/>
    <property type="molecule type" value="Genomic_DNA"/>
</dbReference>
<evidence type="ECO:0000313" key="2">
    <source>
        <dbReference type="EMBL" id="QOU02413.1"/>
    </source>
</evidence>
<dbReference type="Pfam" id="PF13614">
    <property type="entry name" value="AAA_31"/>
    <property type="match status" value="1"/>
</dbReference>
<dbReference type="PANTHER" id="PTHR13696:SF52">
    <property type="entry name" value="PARA FAMILY PROTEIN CT_582"/>
    <property type="match status" value="1"/>
</dbReference>
<evidence type="ECO:0000259" key="1">
    <source>
        <dbReference type="Pfam" id="PF13614"/>
    </source>
</evidence>
<evidence type="ECO:0000313" key="3">
    <source>
        <dbReference type="Proteomes" id="UP000593833"/>
    </source>
</evidence>
<dbReference type="PANTHER" id="PTHR13696">
    <property type="entry name" value="P-LOOP CONTAINING NUCLEOSIDE TRIPHOSPHATE HYDROLASE"/>
    <property type="match status" value="1"/>
</dbReference>
<dbReference type="InterPro" id="IPR027417">
    <property type="entry name" value="P-loop_NTPase"/>
</dbReference>
<dbReference type="RefSeq" id="WP_193689344.1">
    <property type="nucleotide sequence ID" value="NZ_CP063233.1"/>
</dbReference>
<reference evidence="2 3" key="1">
    <citation type="submission" date="2020-10" db="EMBL/GenBank/DDBJ databases">
        <title>Complete genome sequence of a novel Pseudomonas fluorescens strain isolated from the flower of kumarahou (Pomaderris kumeraho).</title>
        <authorList>
            <person name="Summers M.C."/>
            <person name="Nowak V."/>
            <person name="Fairhurst M.J."/>
            <person name="Owen J.G."/>
            <person name="Gerth M.L."/>
            <person name="Patrick W.M."/>
        </authorList>
    </citation>
    <scope>NUCLEOTIDE SEQUENCE [LARGE SCALE GENOMIC DNA]</scope>
    <source>
        <strain evidence="2 3">KF1</strain>
    </source>
</reference>
<dbReference type="Gene3D" id="3.40.50.300">
    <property type="entry name" value="P-loop containing nucleotide triphosphate hydrolases"/>
    <property type="match status" value="1"/>
</dbReference>
<organism evidence="2 3">
    <name type="scientific">Pseudomonas fluorescens</name>
    <dbReference type="NCBI Taxonomy" id="294"/>
    <lineage>
        <taxon>Bacteria</taxon>
        <taxon>Pseudomonadati</taxon>
        <taxon>Pseudomonadota</taxon>
        <taxon>Gammaproteobacteria</taxon>
        <taxon>Pseudomonadales</taxon>
        <taxon>Pseudomonadaceae</taxon>
        <taxon>Pseudomonas</taxon>
    </lineage>
</organism>
<dbReference type="SUPFAM" id="SSF52540">
    <property type="entry name" value="P-loop containing nucleoside triphosphate hydrolases"/>
    <property type="match status" value="1"/>
</dbReference>
<dbReference type="Proteomes" id="UP000593833">
    <property type="component" value="Chromosome"/>
</dbReference>
<sequence>MDNQLRKHSKELREAAGVSVNLAAMWANVAERTWRSWETDSGNVTSRLPSPAALWSFLARSGINLRKLGLDIDVKPRGLALAIACYKGGGGKTSITVNLAVALAELGFRVAVVTNDYNHRYACEDGEQPAPGSWASRVGFFDERDLITFPSAVKQRRKRIRDQLAALPPNEQAKYQFVHADELEALERKQRATEKLNELIARHDYVLLDVNAELELVRRFANLVAVVVDTNCSMAVRSAGRFVSALQNIKCRETTPSYFGLLTNCDVGGVSSELEEFVGDFVKLSDEQYQDIIDSKYSTCRRRERVLELVDSLEFPPLHTELTGAYRIAIEILEDAPPPGQEYGYFSAFVDFAPRSHAAREMRRLADELIHWRLPNNWK</sequence>
<name>A0A7M2J0A1_PSEFL</name>
<dbReference type="InterPro" id="IPR025669">
    <property type="entry name" value="AAA_dom"/>
</dbReference>
<accession>A0A7M2J0A1</accession>
<gene>
    <name evidence="2" type="ORF">IM720_16915</name>
</gene>
<feature type="domain" description="AAA" evidence="1">
    <location>
        <begin position="81"/>
        <end position="250"/>
    </location>
</feature>
<protein>
    <submittedName>
        <fullName evidence="2">AAA family ATPase</fullName>
    </submittedName>
</protein>